<evidence type="ECO:0000313" key="2">
    <source>
        <dbReference type="Proteomes" id="UP000198588"/>
    </source>
</evidence>
<organism evidence="1 2">
    <name type="scientific">Mesorhizobium qingshengii</name>
    <dbReference type="NCBI Taxonomy" id="1165689"/>
    <lineage>
        <taxon>Bacteria</taxon>
        <taxon>Pseudomonadati</taxon>
        <taxon>Pseudomonadota</taxon>
        <taxon>Alphaproteobacteria</taxon>
        <taxon>Hyphomicrobiales</taxon>
        <taxon>Phyllobacteriaceae</taxon>
        <taxon>Mesorhizobium</taxon>
    </lineage>
</organism>
<name>A0A1G5ZGD3_9HYPH</name>
<dbReference type="SUPFAM" id="SSF103025">
    <property type="entry name" value="Folate-binding domain"/>
    <property type="match status" value="1"/>
</dbReference>
<reference evidence="1 2" key="1">
    <citation type="submission" date="2016-10" db="EMBL/GenBank/DDBJ databases">
        <authorList>
            <person name="de Groot N.N."/>
        </authorList>
    </citation>
    <scope>NUCLEOTIDE SEQUENCE [LARGE SCALE GENOMIC DNA]</scope>
    <source>
        <strain evidence="1 2">CGMCC 1.12097</strain>
    </source>
</reference>
<dbReference type="Proteomes" id="UP000198588">
    <property type="component" value="Unassembled WGS sequence"/>
</dbReference>
<dbReference type="EMBL" id="FMXM01000019">
    <property type="protein sequence ID" value="SDA93824.1"/>
    <property type="molecule type" value="Genomic_DNA"/>
</dbReference>
<dbReference type="InterPro" id="IPR027266">
    <property type="entry name" value="TrmE/GcvT-like"/>
</dbReference>
<protein>
    <submittedName>
        <fullName evidence="1">Sarcosine oxidase subunit gamma</fullName>
    </submittedName>
</protein>
<dbReference type="Gene3D" id="3.30.1360.120">
    <property type="entry name" value="Probable tRNA modification gtpase trme, domain 1"/>
    <property type="match status" value="1"/>
</dbReference>
<gene>
    <name evidence="1" type="ORF">SAMN02927914_05032</name>
</gene>
<dbReference type="OrthoDB" id="9179874at2"/>
<evidence type="ECO:0000313" key="1">
    <source>
        <dbReference type="EMBL" id="SDA93824.1"/>
    </source>
</evidence>
<accession>A0A1G5ZGD3</accession>
<proteinExistence type="predicted"/>
<dbReference type="STRING" id="1165689.SAMN02927914_05032"/>
<sequence length="196" mass="20828">MAASPVFPFMPGGAADGTRLPSGAVMLTDLTGSLRFGLKGGGSAGWLVSRGVPLPAVNRIGSWRGTRVLRLGNEDILLLAEGPDSALAELANTWHGATAPKGYSSWREEGWAWMRLSGPQAPQAMERLCALDLRADKFSAEDIAQTRVGNIEAVMVRSQAGFDVLFDVTASAYFARTVTAAARHCTDLLIDTEGHI</sequence>
<dbReference type="AlphaFoldDB" id="A0A1G5ZGD3"/>